<dbReference type="AlphaFoldDB" id="A0A165BA59"/>
<protein>
    <submittedName>
        <fullName evidence="1">Uncharacterized protein</fullName>
    </submittedName>
</protein>
<evidence type="ECO:0000313" key="2">
    <source>
        <dbReference type="Proteomes" id="UP000076871"/>
    </source>
</evidence>
<keyword evidence="2" id="KW-1185">Reference proteome</keyword>
<dbReference type="InParanoid" id="A0A165BA59"/>
<dbReference type="Proteomes" id="UP000076871">
    <property type="component" value="Unassembled WGS sequence"/>
</dbReference>
<evidence type="ECO:0000313" key="1">
    <source>
        <dbReference type="EMBL" id="KZT00602.1"/>
    </source>
</evidence>
<dbReference type="GeneID" id="63819886"/>
<sequence length="156" mass="17507">MSTRAVSTLNRPVRVENAVDLVRCVDDQSVPRRRRDVDYADTTNDEAHDERRPRPIATVIRAHPHRTRAGHALVRSSPSCCPWLWTAKQDSMIKQVRKRNGGMAYRMPKPSFHAVSFARTRAGLALSRQGLRLVPLSSDRSEITPDVSEIPASDAV</sequence>
<proteinExistence type="predicted"/>
<organism evidence="1 2">
    <name type="scientific">Laetiporus sulphureus 93-53</name>
    <dbReference type="NCBI Taxonomy" id="1314785"/>
    <lineage>
        <taxon>Eukaryota</taxon>
        <taxon>Fungi</taxon>
        <taxon>Dikarya</taxon>
        <taxon>Basidiomycota</taxon>
        <taxon>Agaricomycotina</taxon>
        <taxon>Agaricomycetes</taxon>
        <taxon>Polyporales</taxon>
        <taxon>Laetiporus</taxon>
    </lineage>
</organism>
<name>A0A165BA59_9APHY</name>
<reference evidence="1 2" key="1">
    <citation type="journal article" date="2016" name="Mol. Biol. Evol.">
        <title>Comparative Genomics of Early-Diverging Mushroom-Forming Fungi Provides Insights into the Origins of Lignocellulose Decay Capabilities.</title>
        <authorList>
            <person name="Nagy L.G."/>
            <person name="Riley R."/>
            <person name="Tritt A."/>
            <person name="Adam C."/>
            <person name="Daum C."/>
            <person name="Floudas D."/>
            <person name="Sun H."/>
            <person name="Yadav J.S."/>
            <person name="Pangilinan J."/>
            <person name="Larsson K.H."/>
            <person name="Matsuura K."/>
            <person name="Barry K."/>
            <person name="Labutti K."/>
            <person name="Kuo R."/>
            <person name="Ohm R.A."/>
            <person name="Bhattacharya S.S."/>
            <person name="Shirouzu T."/>
            <person name="Yoshinaga Y."/>
            <person name="Martin F.M."/>
            <person name="Grigoriev I.V."/>
            <person name="Hibbett D.S."/>
        </authorList>
    </citation>
    <scope>NUCLEOTIDE SEQUENCE [LARGE SCALE GENOMIC DNA]</scope>
    <source>
        <strain evidence="1 2">93-53</strain>
    </source>
</reference>
<dbReference type="RefSeq" id="XP_040758342.1">
    <property type="nucleotide sequence ID" value="XM_040902855.1"/>
</dbReference>
<gene>
    <name evidence="1" type="ORF">LAESUDRAFT_536661</name>
</gene>
<accession>A0A165BA59</accession>
<dbReference type="EMBL" id="KV427682">
    <property type="protein sequence ID" value="KZT00602.1"/>
    <property type="molecule type" value="Genomic_DNA"/>
</dbReference>